<proteinExistence type="predicted"/>
<protein>
    <submittedName>
        <fullName evidence="2">Uncharacterized protein</fullName>
    </submittedName>
</protein>
<sequence length="352" mass="37594">MVQPDPNAPVTNTPNNSHLQSSRFANSFTIYVPSTDPNAAPVPYGHRNGVSSSTPSPRNLHNPNLHAFPNSFKADAASNKNSHSTLHQSKSYSVFPSSLIDQPDEIAPPIDGRKSTPPPSWDRDSSVDCSLTVNSSSSSSSSSGPSESRAPKKSYLDVALLPSNKQEPNRKSPLPNGFSRNSSSNLAAPQLPSSPSSSSTGSSSLQSQLSKDQTSYKSTAPVVTQSGSHPEPPARSITFGTFDLSVVRRSASVSFRHLDTFTRLSRTSTSNKHLSVSTSRTTTIVAAPASYPQVSASDPLGKETDAPSSKDALKVPEHMSGHVLERCQSCNNHLKHCCRETIIDILSRSRSS</sequence>
<feature type="compositionally biased region" description="Low complexity" evidence="1">
    <location>
        <begin position="127"/>
        <end position="148"/>
    </location>
</feature>
<organism evidence="2">
    <name type="scientific">Rhizophora mucronata</name>
    <name type="common">Asiatic mangrove</name>
    <dbReference type="NCBI Taxonomy" id="61149"/>
    <lineage>
        <taxon>Eukaryota</taxon>
        <taxon>Viridiplantae</taxon>
        <taxon>Streptophyta</taxon>
        <taxon>Embryophyta</taxon>
        <taxon>Tracheophyta</taxon>
        <taxon>Spermatophyta</taxon>
        <taxon>Magnoliopsida</taxon>
        <taxon>eudicotyledons</taxon>
        <taxon>Gunneridae</taxon>
        <taxon>Pentapetalae</taxon>
        <taxon>rosids</taxon>
        <taxon>fabids</taxon>
        <taxon>Malpighiales</taxon>
        <taxon>Rhizophoraceae</taxon>
        <taxon>Rhizophora</taxon>
    </lineage>
</organism>
<feature type="compositionally biased region" description="Polar residues" evidence="1">
    <location>
        <begin position="211"/>
        <end position="228"/>
    </location>
</feature>
<feature type="compositionally biased region" description="Polar residues" evidence="1">
    <location>
        <begin position="78"/>
        <end position="100"/>
    </location>
</feature>
<reference evidence="2" key="1">
    <citation type="submission" date="2018-02" db="EMBL/GenBank/DDBJ databases">
        <title>Rhizophora mucronata_Transcriptome.</title>
        <authorList>
            <person name="Meera S.P."/>
            <person name="Sreeshan A."/>
            <person name="Augustine A."/>
        </authorList>
    </citation>
    <scope>NUCLEOTIDE SEQUENCE</scope>
    <source>
        <tissue evidence="2">Leaf</tissue>
    </source>
</reference>
<feature type="compositionally biased region" description="Polar residues" evidence="1">
    <location>
        <begin position="9"/>
        <end position="29"/>
    </location>
</feature>
<evidence type="ECO:0000256" key="1">
    <source>
        <dbReference type="SAM" id="MobiDB-lite"/>
    </source>
</evidence>
<feature type="compositionally biased region" description="Polar residues" evidence="1">
    <location>
        <begin position="49"/>
        <end position="62"/>
    </location>
</feature>
<evidence type="ECO:0000313" key="2">
    <source>
        <dbReference type="EMBL" id="MBX35307.1"/>
    </source>
</evidence>
<dbReference type="AlphaFoldDB" id="A0A2P2MYK7"/>
<accession>A0A2P2MYK7</accession>
<feature type="compositionally biased region" description="Low complexity" evidence="1">
    <location>
        <begin position="182"/>
        <end position="210"/>
    </location>
</feature>
<dbReference type="EMBL" id="GGEC01054823">
    <property type="protein sequence ID" value="MBX35307.1"/>
    <property type="molecule type" value="Transcribed_RNA"/>
</dbReference>
<name>A0A2P2MYK7_RHIMU</name>
<feature type="region of interest" description="Disordered" evidence="1">
    <location>
        <begin position="1"/>
        <end position="237"/>
    </location>
</feature>